<dbReference type="Proteomes" id="UP000270291">
    <property type="component" value="Unassembled WGS sequence"/>
</dbReference>
<evidence type="ECO:0000313" key="1">
    <source>
        <dbReference type="EMBL" id="RSK40951.1"/>
    </source>
</evidence>
<comment type="caution">
    <text evidence="1">The sequence shown here is derived from an EMBL/GenBank/DDBJ whole genome shotgun (WGS) entry which is preliminary data.</text>
</comment>
<name>A0A428K3I2_9BACT</name>
<reference evidence="1 2" key="1">
    <citation type="submission" date="2018-12" db="EMBL/GenBank/DDBJ databases">
        <authorList>
            <person name="Feng G."/>
            <person name="Zhu H."/>
        </authorList>
    </citation>
    <scope>NUCLEOTIDE SEQUENCE [LARGE SCALE GENOMIC DNA]</scope>
    <source>
        <strain evidence="1 2">LMG 26000</strain>
    </source>
</reference>
<keyword evidence="2" id="KW-1185">Reference proteome</keyword>
<accession>A0A428K3I2</accession>
<proteinExistence type="predicted"/>
<organism evidence="1 2">
    <name type="scientific">Hymenobacter perfusus</name>
    <dbReference type="NCBI Taxonomy" id="1236770"/>
    <lineage>
        <taxon>Bacteria</taxon>
        <taxon>Pseudomonadati</taxon>
        <taxon>Bacteroidota</taxon>
        <taxon>Cytophagia</taxon>
        <taxon>Cytophagales</taxon>
        <taxon>Hymenobacteraceae</taxon>
        <taxon>Hymenobacter</taxon>
    </lineage>
</organism>
<dbReference type="RefSeq" id="WP_125440053.1">
    <property type="nucleotide sequence ID" value="NZ_RWIU01000007.1"/>
</dbReference>
<dbReference type="AlphaFoldDB" id="A0A428K3I2"/>
<gene>
    <name evidence="1" type="ORF">EI293_18605</name>
</gene>
<dbReference type="PROSITE" id="PS51257">
    <property type="entry name" value="PROKAR_LIPOPROTEIN"/>
    <property type="match status" value="1"/>
</dbReference>
<protein>
    <submittedName>
        <fullName evidence="1">Uncharacterized protein</fullName>
    </submittedName>
</protein>
<dbReference type="EMBL" id="RWIU01000007">
    <property type="protein sequence ID" value="RSK40951.1"/>
    <property type="molecule type" value="Genomic_DNA"/>
</dbReference>
<evidence type="ECO:0000313" key="2">
    <source>
        <dbReference type="Proteomes" id="UP000270291"/>
    </source>
</evidence>
<sequence length="181" mass="19982">MKASSIPWLLLLTLAACKKETELDKLPDATQKGKNTAGFLLDGKAWLPEAGKLLSKGGPVSASWQRTVVGRSMTIRFSRDSDLTITQLFIPHIQRSGVFVCNQQVSPILGYRNPTYGMFAMTKSLTIPRLFYTGPTATGSLTVTRFDTVARVVSGTFDLTVQEETSPQTHQLTQGRFDYTF</sequence>
<dbReference type="OrthoDB" id="949867at2"/>